<keyword evidence="3" id="KW-1185">Reference proteome</keyword>
<comment type="caution">
    <text evidence="2">The sequence shown here is derived from an EMBL/GenBank/DDBJ whole genome shotgun (WGS) entry which is preliminary data.</text>
</comment>
<dbReference type="Pfam" id="PF04965">
    <property type="entry name" value="GPW_gp25"/>
    <property type="match status" value="1"/>
</dbReference>
<sequence>MNLAYPYQYDPRGRTAETDDNTHLRDLIEQVLFTAPGERVMLPDFGCGVAQLVFAPNAFELASATQVLIQSALQRWLGALIVVQNVNVEATDATLSVTVTFRSVQDSQWQVQTFQQGAGGAA</sequence>
<dbReference type="Gene3D" id="3.10.450.40">
    <property type="match status" value="1"/>
</dbReference>
<dbReference type="EMBL" id="CAJHCQ010000010">
    <property type="protein sequence ID" value="CAD6542978.1"/>
    <property type="molecule type" value="Genomic_DNA"/>
</dbReference>
<organism evidence="2 3">
    <name type="scientific">Paraburkholderia hiiakae</name>
    <dbReference type="NCBI Taxonomy" id="1081782"/>
    <lineage>
        <taxon>Bacteria</taxon>
        <taxon>Pseudomonadati</taxon>
        <taxon>Pseudomonadota</taxon>
        <taxon>Betaproteobacteria</taxon>
        <taxon>Burkholderiales</taxon>
        <taxon>Burkholderiaceae</taxon>
        <taxon>Paraburkholderia</taxon>
    </lineage>
</organism>
<gene>
    <name evidence="2" type="ORF">LMG27952_03966</name>
</gene>
<dbReference type="RefSeq" id="WP_201697601.1">
    <property type="nucleotide sequence ID" value="NZ_CAJHCQ010000010.1"/>
</dbReference>
<accession>A0ABM8NTM7</accession>
<protein>
    <recommendedName>
        <fullName evidence="1">IraD/Gp25-like domain-containing protein</fullName>
    </recommendedName>
</protein>
<name>A0ABM8NTM7_9BURK</name>
<evidence type="ECO:0000313" key="3">
    <source>
        <dbReference type="Proteomes" id="UP000656319"/>
    </source>
</evidence>
<proteinExistence type="predicted"/>
<reference evidence="2 3" key="1">
    <citation type="submission" date="2020-10" db="EMBL/GenBank/DDBJ databases">
        <authorList>
            <person name="Peeters C."/>
        </authorList>
    </citation>
    <scope>NUCLEOTIDE SEQUENCE [LARGE SCALE GENOMIC DNA]</scope>
    <source>
        <strain evidence="2 3">LMG 27952</strain>
    </source>
</reference>
<evidence type="ECO:0000313" key="2">
    <source>
        <dbReference type="EMBL" id="CAD6542978.1"/>
    </source>
</evidence>
<dbReference type="Proteomes" id="UP000656319">
    <property type="component" value="Unassembled WGS sequence"/>
</dbReference>
<feature type="domain" description="IraD/Gp25-like" evidence="1">
    <location>
        <begin position="21"/>
        <end position="102"/>
    </location>
</feature>
<dbReference type="InterPro" id="IPR007048">
    <property type="entry name" value="IraD/Gp25-like"/>
</dbReference>
<evidence type="ECO:0000259" key="1">
    <source>
        <dbReference type="Pfam" id="PF04965"/>
    </source>
</evidence>
<dbReference type="SUPFAM" id="SSF160719">
    <property type="entry name" value="gpW/gp25-like"/>
    <property type="match status" value="1"/>
</dbReference>